<evidence type="ECO:0000313" key="1">
    <source>
        <dbReference type="EMBL" id="PIR46661.1"/>
    </source>
</evidence>
<proteinExistence type="predicted"/>
<dbReference type="EMBL" id="PCYL01000033">
    <property type="protein sequence ID" value="PIR46661.1"/>
    <property type="molecule type" value="Genomic_DNA"/>
</dbReference>
<gene>
    <name evidence="1" type="ORF">COV07_03270</name>
</gene>
<organism evidence="1 2">
    <name type="scientific">Candidatus Vogelbacteria bacterium CG10_big_fil_rev_8_21_14_0_10_45_14</name>
    <dbReference type="NCBI Taxonomy" id="1975042"/>
    <lineage>
        <taxon>Bacteria</taxon>
        <taxon>Candidatus Vogeliibacteriota</taxon>
    </lineage>
</organism>
<protein>
    <submittedName>
        <fullName evidence="1">Uncharacterized protein</fullName>
    </submittedName>
</protein>
<dbReference type="Proteomes" id="UP000230833">
    <property type="component" value="Unassembled WGS sequence"/>
</dbReference>
<reference evidence="1 2" key="1">
    <citation type="submission" date="2017-09" db="EMBL/GenBank/DDBJ databases">
        <title>Depth-based differentiation of microbial function through sediment-hosted aquifers and enrichment of novel symbionts in the deep terrestrial subsurface.</title>
        <authorList>
            <person name="Probst A.J."/>
            <person name="Ladd B."/>
            <person name="Jarett J.K."/>
            <person name="Geller-Mcgrath D.E."/>
            <person name="Sieber C.M."/>
            <person name="Emerson J.B."/>
            <person name="Anantharaman K."/>
            <person name="Thomas B.C."/>
            <person name="Malmstrom R."/>
            <person name="Stieglmeier M."/>
            <person name="Klingl A."/>
            <person name="Woyke T."/>
            <person name="Ryan C.M."/>
            <person name="Banfield J.F."/>
        </authorList>
    </citation>
    <scope>NUCLEOTIDE SEQUENCE [LARGE SCALE GENOMIC DNA]</scope>
    <source>
        <strain evidence="1">CG10_big_fil_rev_8_21_14_0_10_45_14</strain>
    </source>
</reference>
<accession>A0A2H0RJC5</accession>
<sequence length="81" mass="9132">MGWSEKLIEPGNSWFSPKQLLGWRLVFPGGVEHWKVLTGRKLARPIKLRILPVKNEAVRLWGLSSSGRKGNSPDPNLRSLS</sequence>
<comment type="caution">
    <text evidence="1">The sequence shown here is derived from an EMBL/GenBank/DDBJ whole genome shotgun (WGS) entry which is preliminary data.</text>
</comment>
<name>A0A2H0RJC5_9BACT</name>
<dbReference type="AlphaFoldDB" id="A0A2H0RJC5"/>
<evidence type="ECO:0000313" key="2">
    <source>
        <dbReference type="Proteomes" id="UP000230833"/>
    </source>
</evidence>